<name>M5BZU6_THACB</name>
<evidence type="ECO:0000313" key="3">
    <source>
        <dbReference type="EMBL" id="CCO32165.1"/>
    </source>
</evidence>
<organism evidence="3 4">
    <name type="scientific">Thanatephorus cucumeris (strain AG1-IB / isolate 7/3/14)</name>
    <name type="common">Lettuce bottom rot fungus</name>
    <name type="synonym">Rhizoctonia solani</name>
    <dbReference type="NCBI Taxonomy" id="1108050"/>
    <lineage>
        <taxon>Eukaryota</taxon>
        <taxon>Fungi</taxon>
        <taxon>Dikarya</taxon>
        <taxon>Basidiomycota</taxon>
        <taxon>Agaricomycotina</taxon>
        <taxon>Agaricomycetes</taxon>
        <taxon>Cantharellales</taxon>
        <taxon>Ceratobasidiaceae</taxon>
        <taxon>Rhizoctonia</taxon>
        <taxon>Rhizoctonia solani AG-1</taxon>
    </lineage>
</organism>
<dbReference type="HOGENOM" id="CLU_1644878_0_0_1"/>
<feature type="domain" description="Acyl-CoA dehydrogenase/oxidase C-terminal" evidence="2">
    <location>
        <begin position="2"/>
        <end position="46"/>
    </location>
</feature>
<keyword evidence="1" id="KW-0285">Flavoprotein</keyword>
<dbReference type="PANTHER" id="PTHR42707:SF2">
    <property type="entry name" value="ACD11 DEHYDROGENASE"/>
    <property type="match status" value="1"/>
</dbReference>
<dbReference type="InterPro" id="IPR009075">
    <property type="entry name" value="AcylCo_DH/oxidase_C"/>
</dbReference>
<dbReference type="Proteomes" id="UP000012065">
    <property type="component" value="Unassembled WGS sequence"/>
</dbReference>
<sequence length="161" mass="18118">MEECMAALGGLGYMEETGIGRLIRDSLVEKIWEGTTNVLALDMIRAARGGAIKAFLRITDEQWSRAIIAQHPGPSIELVKRLTLLESLNLANCSSHARLALVLVARLASASYLMQHAQWSRLELDSVIAHRWIEDELEGKLVWDAEQDWDKVIVYQYATKL</sequence>
<dbReference type="Gene3D" id="1.20.140.10">
    <property type="entry name" value="Butyryl-CoA Dehydrogenase, subunit A, domain 3"/>
    <property type="match status" value="1"/>
</dbReference>
<accession>M5BZU6</accession>
<proteinExistence type="predicted"/>
<dbReference type="SUPFAM" id="SSF47203">
    <property type="entry name" value="Acyl-CoA dehydrogenase C-terminal domain-like"/>
    <property type="match status" value="1"/>
</dbReference>
<dbReference type="AlphaFoldDB" id="M5BZU6"/>
<dbReference type="InterPro" id="IPR052904">
    <property type="entry name" value="Acyl-CoA_dehydrogenase-like"/>
</dbReference>
<evidence type="ECO:0000259" key="2">
    <source>
        <dbReference type="Pfam" id="PF00441"/>
    </source>
</evidence>
<protein>
    <recommendedName>
        <fullName evidence="2">Acyl-CoA dehydrogenase/oxidase C-terminal domain-containing protein</fullName>
    </recommendedName>
</protein>
<gene>
    <name evidence="3" type="ORF">BN14_06219</name>
</gene>
<evidence type="ECO:0000256" key="1">
    <source>
        <dbReference type="ARBA" id="ARBA00022630"/>
    </source>
</evidence>
<dbReference type="GO" id="GO:0003995">
    <property type="term" value="F:acyl-CoA dehydrogenase activity"/>
    <property type="evidence" value="ECO:0007669"/>
    <property type="project" value="TreeGrafter"/>
</dbReference>
<dbReference type="Pfam" id="PF00441">
    <property type="entry name" value="Acyl-CoA_dh_1"/>
    <property type="match status" value="1"/>
</dbReference>
<dbReference type="EMBL" id="CAOJ01009423">
    <property type="protein sequence ID" value="CCO32165.1"/>
    <property type="molecule type" value="Genomic_DNA"/>
</dbReference>
<dbReference type="PANTHER" id="PTHR42707">
    <property type="entry name" value="ACYL-COA DEHYDROGENASE"/>
    <property type="match status" value="1"/>
</dbReference>
<comment type="caution">
    <text evidence="3">The sequence shown here is derived from an EMBL/GenBank/DDBJ whole genome shotgun (WGS) entry which is preliminary data.</text>
</comment>
<evidence type="ECO:0000313" key="4">
    <source>
        <dbReference type="Proteomes" id="UP000012065"/>
    </source>
</evidence>
<reference evidence="3 4" key="1">
    <citation type="journal article" date="2013" name="J. Biotechnol.">
        <title>Establishment and interpretation of the genome sequence of the phytopathogenic fungus Rhizoctonia solani AG1-IB isolate 7/3/14.</title>
        <authorList>
            <person name="Wibberg D.W."/>
            <person name="Jelonek L.J."/>
            <person name="Rupp O.R."/>
            <person name="Hennig M.H."/>
            <person name="Eikmeyer F.E."/>
            <person name="Goesmann A.G."/>
            <person name="Hartmann A.H."/>
            <person name="Borriss R.B."/>
            <person name="Grosch R.G."/>
            <person name="Puehler A.P."/>
            <person name="Schlueter A.S."/>
        </authorList>
    </citation>
    <scope>NUCLEOTIDE SEQUENCE [LARGE SCALE GENOMIC DNA]</scope>
    <source>
        <strain evidence="4">AG1-IB / isolate 7/3/14</strain>
    </source>
</reference>
<dbReference type="InterPro" id="IPR036250">
    <property type="entry name" value="AcylCo_DH-like_C"/>
</dbReference>